<dbReference type="STRING" id="526227.Mesil_0794"/>
<name>D7BBE7_ALLS1</name>
<dbReference type="InterPro" id="IPR003593">
    <property type="entry name" value="AAA+_ATPase"/>
</dbReference>
<dbReference type="PANTHER" id="PTHR42939:SF1">
    <property type="entry name" value="ABC TRANSPORTER ATP-BINDING PROTEIN ALBC-RELATED"/>
    <property type="match status" value="1"/>
</dbReference>
<proteinExistence type="predicted"/>
<dbReference type="AlphaFoldDB" id="D7BBE7"/>
<dbReference type="RefSeq" id="WP_013157296.1">
    <property type="nucleotide sequence ID" value="NC_014212.1"/>
</dbReference>
<evidence type="ECO:0000259" key="4">
    <source>
        <dbReference type="PROSITE" id="PS50893"/>
    </source>
</evidence>
<dbReference type="CDD" id="cd03230">
    <property type="entry name" value="ABC_DR_subfamily_A"/>
    <property type="match status" value="1"/>
</dbReference>
<evidence type="ECO:0000256" key="1">
    <source>
        <dbReference type="ARBA" id="ARBA00022448"/>
    </source>
</evidence>
<gene>
    <name evidence="5" type="ordered locus">Mesil_0794</name>
</gene>
<protein>
    <submittedName>
        <fullName evidence="5">ABC transporter related protein</fullName>
    </submittedName>
</protein>
<keyword evidence="3" id="KW-0067">ATP-binding</keyword>
<dbReference type="GO" id="GO:0005524">
    <property type="term" value="F:ATP binding"/>
    <property type="evidence" value="ECO:0007669"/>
    <property type="project" value="UniProtKB-KW"/>
</dbReference>
<dbReference type="PROSITE" id="PS50893">
    <property type="entry name" value="ABC_TRANSPORTER_2"/>
    <property type="match status" value="1"/>
</dbReference>
<dbReference type="EMBL" id="CP002042">
    <property type="protein sequence ID" value="ADH62707.1"/>
    <property type="molecule type" value="Genomic_DNA"/>
</dbReference>
<dbReference type="SUPFAM" id="SSF52540">
    <property type="entry name" value="P-loop containing nucleoside triphosphate hydrolases"/>
    <property type="match status" value="1"/>
</dbReference>
<evidence type="ECO:0000256" key="2">
    <source>
        <dbReference type="ARBA" id="ARBA00022741"/>
    </source>
</evidence>
<dbReference type="InterPro" id="IPR003439">
    <property type="entry name" value="ABC_transporter-like_ATP-bd"/>
</dbReference>
<dbReference type="InterPro" id="IPR027417">
    <property type="entry name" value="P-loop_NTPase"/>
</dbReference>
<keyword evidence="2" id="KW-0547">Nucleotide-binding</keyword>
<dbReference type="Pfam" id="PF00005">
    <property type="entry name" value="ABC_tran"/>
    <property type="match status" value="1"/>
</dbReference>
<dbReference type="eggNOG" id="COG1131">
    <property type="taxonomic scope" value="Bacteria"/>
</dbReference>
<evidence type="ECO:0000256" key="3">
    <source>
        <dbReference type="ARBA" id="ARBA00022840"/>
    </source>
</evidence>
<dbReference type="PANTHER" id="PTHR42939">
    <property type="entry name" value="ABC TRANSPORTER ATP-BINDING PROTEIN ALBC-RELATED"/>
    <property type="match status" value="1"/>
</dbReference>
<dbReference type="SMART" id="SM00382">
    <property type="entry name" value="AAA"/>
    <property type="match status" value="1"/>
</dbReference>
<evidence type="ECO:0000313" key="6">
    <source>
        <dbReference type="Proteomes" id="UP000001916"/>
    </source>
</evidence>
<sequence length="230" mass="25240">MASEVLARFEGVSKRYGVREGLHGFSLELPQGQAVGLLGLNGAGKTTALKLLAGLLVPTAGRVEVLGQRPREARAHIAFLAESDGLYPWLTPADGERMMKGLYPDFRPGRYKELLAFLEVPARPIKTLSKGQQGRLRLALALAREAKLYLLDEPLAGIDLISRDRILRALVQEWRAEATVVLSTHEVAEAEGIFDRAVFLKEGKLILDAQAEDLRSQGKSVVDMFKEVLA</sequence>
<organism evidence="5 6">
    <name type="scientific">Allomeiothermus silvanus (strain ATCC 700542 / DSM 9946 / NBRC 106475 / NCIMB 13440 / VI-R2)</name>
    <name type="common">Thermus silvanus</name>
    <dbReference type="NCBI Taxonomy" id="526227"/>
    <lineage>
        <taxon>Bacteria</taxon>
        <taxon>Thermotogati</taxon>
        <taxon>Deinococcota</taxon>
        <taxon>Deinococci</taxon>
        <taxon>Thermales</taxon>
        <taxon>Thermaceae</taxon>
        <taxon>Allomeiothermus</taxon>
    </lineage>
</organism>
<dbReference type="KEGG" id="msv:Mesil_0794"/>
<dbReference type="HOGENOM" id="CLU_000604_1_2_0"/>
<evidence type="ECO:0000313" key="5">
    <source>
        <dbReference type="EMBL" id="ADH62707.1"/>
    </source>
</evidence>
<reference evidence="5 6" key="1">
    <citation type="journal article" date="2010" name="Stand. Genomic Sci.">
        <title>Complete genome sequence of Meiothermus silvanus type strain (VI-R2).</title>
        <authorList>
            <person name="Sikorski J."/>
            <person name="Tindall B.J."/>
            <person name="Lowry S."/>
            <person name="Lucas S."/>
            <person name="Nolan M."/>
            <person name="Copeland A."/>
            <person name="Glavina Del Rio T."/>
            <person name="Tice H."/>
            <person name="Cheng J.F."/>
            <person name="Han C."/>
            <person name="Pitluck S."/>
            <person name="Liolios K."/>
            <person name="Ivanova N."/>
            <person name="Mavromatis K."/>
            <person name="Mikhailova N."/>
            <person name="Pati A."/>
            <person name="Goodwin L."/>
            <person name="Chen A."/>
            <person name="Palaniappan K."/>
            <person name="Land M."/>
            <person name="Hauser L."/>
            <person name="Chang Y.J."/>
            <person name="Jeffries C.D."/>
            <person name="Rohde M."/>
            <person name="Goker M."/>
            <person name="Woyke T."/>
            <person name="Bristow J."/>
            <person name="Eisen J.A."/>
            <person name="Markowitz V."/>
            <person name="Hugenholtz P."/>
            <person name="Kyrpides N.C."/>
            <person name="Klenk H.P."/>
            <person name="Lapidus A."/>
        </authorList>
    </citation>
    <scope>NUCLEOTIDE SEQUENCE [LARGE SCALE GENOMIC DNA]</scope>
    <source>
        <strain evidence="6">ATCC 700542 / DSM 9946 / VI-R2</strain>
    </source>
</reference>
<keyword evidence="6" id="KW-1185">Reference proteome</keyword>
<feature type="domain" description="ABC transporter" evidence="4">
    <location>
        <begin position="7"/>
        <end position="227"/>
    </location>
</feature>
<keyword evidence="1" id="KW-0813">Transport</keyword>
<dbReference type="Gene3D" id="3.40.50.300">
    <property type="entry name" value="P-loop containing nucleotide triphosphate hydrolases"/>
    <property type="match status" value="1"/>
</dbReference>
<accession>D7BBE7</accession>
<dbReference type="Proteomes" id="UP000001916">
    <property type="component" value="Chromosome"/>
</dbReference>
<dbReference type="InterPro" id="IPR051782">
    <property type="entry name" value="ABC_Transporter_VariousFunc"/>
</dbReference>
<dbReference type="GO" id="GO:0016887">
    <property type="term" value="F:ATP hydrolysis activity"/>
    <property type="evidence" value="ECO:0007669"/>
    <property type="project" value="InterPro"/>
</dbReference>